<reference evidence="1" key="1">
    <citation type="journal article" date="2014" name="Front. Microbiol.">
        <title>High frequency of phylogenetically diverse reductive dehalogenase-homologous genes in deep subseafloor sedimentary metagenomes.</title>
        <authorList>
            <person name="Kawai M."/>
            <person name="Futagami T."/>
            <person name="Toyoda A."/>
            <person name="Takaki Y."/>
            <person name="Nishi S."/>
            <person name="Hori S."/>
            <person name="Arai W."/>
            <person name="Tsubouchi T."/>
            <person name="Morono Y."/>
            <person name="Uchiyama I."/>
            <person name="Ito T."/>
            <person name="Fujiyama A."/>
            <person name="Inagaki F."/>
            <person name="Takami H."/>
        </authorList>
    </citation>
    <scope>NUCLEOTIDE SEQUENCE</scope>
    <source>
        <strain evidence="1">Expedition CK06-06</strain>
    </source>
</reference>
<comment type="caution">
    <text evidence="1">The sequence shown here is derived from an EMBL/GenBank/DDBJ whole genome shotgun (WGS) entry which is preliminary data.</text>
</comment>
<proteinExistence type="predicted"/>
<name>X1JTB9_9ZZZZ</name>
<evidence type="ECO:0008006" key="2">
    <source>
        <dbReference type="Google" id="ProtNLM"/>
    </source>
</evidence>
<gene>
    <name evidence="1" type="ORF">S06H3_07211</name>
</gene>
<feature type="non-terminal residue" evidence="1">
    <location>
        <position position="1"/>
    </location>
</feature>
<dbReference type="EMBL" id="BARV01002896">
    <property type="protein sequence ID" value="GAH97337.1"/>
    <property type="molecule type" value="Genomic_DNA"/>
</dbReference>
<protein>
    <recommendedName>
        <fullName evidence="2">Ig-like domain-containing protein</fullName>
    </recommendedName>
</protein>
<dbReference type="AlphaFoldDB" id="X1JTB9"/>
<organism evidence="1">
    <name type="scientific">marine sediment metagenome</name>
    <dbReference type="NCBI Taxonomy" id="412755"/>
    <lineage>
        <taxon>unclassified sequences</taxon>
        <taxon>metagenomes</taxon>
        <taxon>ecological metagenomes</taxon>
    </lineage>
</organism>
<dbReference type="Gene3D" id="2.60.40.650">
    <property type="match status" value="1"/>
</dbReference>
<sequence>IASPTATWQDGKKYHIKSYATDEATNKEVVVSSNTFIIDVTTPTSGITQPLNNSRVNSLDFIRGTASDTPPGETEIVEISIYDRIDKKYYKNGSFSETSWYFFAAASTDSFHTWYSTSPTWVPGIDYSIWCRATDKAGNQEVVVSSHTFVYDTEEPTSIITYPTDWLVVSEPTGSNLTIEGTASADCKPLIEGGVAVSVRRLSDGNYWQGLDFTNPSEDWRTPDGDLTSWTLDITKDKLNSGTTYFIHSKATDLAGNVEGGGSGNAGLTFLYDKTEPSSGVVRSTVNSK</sequence>
<accession>X1JTB9</accession>
<evidence type="ECO:0000313" key="1">
    <source>
        <dbReference type="EMBL" id="GAH97337.1"/>
    </source>
</evidence>